<organism evidence="1 2">
    <name type="scientific">Croceivirga thetidis</name>
    <dbReference type="NCBI Taxonomy" id="2721623"/>
    <lineage>
        <taxon>Bacteria</taxon>
        <taxon>Pseudomonadati</taxon>
        <taxon>Bacteroidota</taxon>
        <taxon>Flavobacteriia</taxon>
        <taxon>Flavobacteriales</taxon>
        <taxon>Flavobacteriaceae</taxon>
        <taxon>Croceivirga</taxon>
    </lineage>
</organism>
<keyword evidence="2" id="KW-1185">Reference proteome</keyword>
<dbReference type="Proteomes" id="UP000718451">
    <property type="component" value="Unassembled WGS sequence"/>
</dbReference>
<sequence length="95" mass="10875">MDPKDPDEFYARLRDQLLEDTKWPSDYLYKFIIPTDDEKSAQINKIFDNTGAVIQSKKSKNGKYTSISVNVRMNGPEDVIAKYKEVSKVEGVISL</sequence>
<dbReference type="InterPro" id="IPR027471">
    <property type="entry name" value="YbeD-like_sf"/>
</dbReference>
<name>A0ABX1GSS9_9FLAO</name>
<dbReference type="SUPFAM" id="SSF117991">
    <property type="entry name" value="YbeD/HP0495-like"/>
    <property type="match status" value="1"/>
</dbReference>
<dbReference type="Gene3D" id="3.30.70.260">
    <property type="match status" value="1"/>
</dbReference>
<evidence type="ECO:0000313" key="2">
    <source>
        <dbReference type="Proteomes" id="UP000718451"/>
    </source>
</evidence>
<reference evidence="1 2" key="1">
    <citation type="submission" date="2020-04" db="EMBL/GenBank/DDBJ databases">
        <authorList>
            <person name="Yoon J."/>
        </authorList>
    </citation>
    <scope>NUCLEOTIDE SEQUENCE [LARGE SCALE GENOMIC DNA]</scope>
    <source>
        <strain evidence="1 2">DJ-13</strain>
    </source>
</reference>
<comment type="caution">
    <text evidence="1">The sequence shown here is derived from an EMBL/GenBank/DDBJ whole genome shotgun (WGS) entry which is preliminary data.</text>
</comment>
<dbReference type="RefSeq" id="WP_168552285.1">
    <property type="nucleotide sequence ID" value="NZ_JAAWWL010000002.1"/>
</dbReference>
<accession>A0ABX1GSS9</accession>
<evidence type="ECO:0000313" key="1">
    <source>
        <dbReference type="EMBL" id="NKI32061.1"/>
    </source>
</evidence>
<proteinExistence type="predicted"/>
<dbReference type="InterPro" id="IPR007454">
    <property type="entry name" value="UPF0250_YbeD-like"/>
</dbReference>
<protein>
    <submittedName>
        <fullName evidence="1">DUF493 domain-containing protein</fullName>
    </submittedName>
</protein>
<dbReference type="Pfam" id="PF04359">
    <property type="entry name" value="DUF493"/>
    <property type="match status" value="1"/>
</dbReference>
<dbReference type="EMBL" id="JAAWWL010000002">
    <property type="protein sequence ID" value="NKI32061.1"/>
    <property type="molecule type" value="Genomic_DNA"/>
</dbReference>
<gene>
    <name evidence="1" type="ORF">HCU67_08925</name>
</gene>